<evidence type="ECO:0008006" key="3">
    <source>
        <dbReference type="Google" id="ProtNLM"/>
    </source>
</evidence>
<accession>A0A437MS30</accession>
<dbReference type="AlphaFoldDB" id="A0A437MS30"/>
<proteinExistence type="predicted"/>
<reference evidence="1 2" key="1">
    <citation type="submission" date="2019-01" db="EMBL/GenBank/DDBJ databases">
        <authorList>
            <person name="Chen W.-M."/>
        </authorList>
    </citation>
    <scope>NUCLEOTIDE SEQUENCE [LARGE SCALE GENOMIC DNA]</scope>
    <source>
        <strain evidence="1 2">YBJ-36</strain>
    </source>
</reference>
<protein>
    <recommendedName>
        <fullName evidence="3">Thiopeptide-type bacteriocin biosynthesis domain-containing protein</fullName>
    </recommendedName>
</protein>
<name>A0A437MS30_9SPHI</name>
<comment type="caution">
    <text evidence="1">The sequence shown here is derived from an EMBL/GenBank/DDBJ whole genome shotgun (WGS) entry which is preliminary data.</text>
</comment>
<gene>
    <name evidence="1" type="ORF">EOD41_13230</name>
</gene>
<sequence>MIASIFYNQVAWHNLLCGFIRPYIQQNQNNISHWRVSLSTYRGEHITVEINPANEHFALKEDFCKKAEAFLENFPSPMKAVKYPLDGLFMDYPNNTIEYDIEEPHLTINDSLHAVKQQLSEIILYALADQEIDIESIFTLIVYLQFGIIKAGFTNTRTARVNTLKLVLHLTTHDNGDSNDKQREDETQQFVALFDYNKEIFVEIIEDIWTKENYETGLHWMAQWENACKTYLQTNEFHVAFMLLSQAAYQQTGLNGDKILLNASKQILKIFNQVTKKMDGIIRIA</sequence>
<dbReference type="OrthoDB" id="1495255at2"/>
<evidence type="ECO:0000313" key="1">
    <source>
        <dbReference type="EMBL" id="RVU00434.1"/>
    </source>
</evidence>
<dbReference type="EMBL" id="SACK01000005">
    <property type="protein sequence ID" value="RVU00434.1"/>
    <property type="molecule type" value="Genomic_DNA"/>
</dbReference>
<dbReference type="Proteomes" id="UP000282759">
    <property type="component" value="Unassembled WGS sequence"/>
</dbReference>
<evidence type="ECO:0000313" key="2">
    <source>
        <dbReference type="Proteomes" id="UP000282759"/>
    </source>
</evidence>
<keyword evidence="2" id="KW-1185">Reference proteome</keyword>
<organism evidence="1 2">
    <name type="scientific">Mucilaginibacter limnophilus</name>
    <dbReference type="NCBI Taxonomy" id="1932778"/>
    <lineage>
        <taxon>Bacteria</taxon>
        <taxon>Pseudomonadati</taxon>
        <taxon>Bacteroidota</taxon>
        <taxon>Sphingobacteriia</taxon>
        <taxon>Sphingobacteriales</taxon>
        <taxon>Sphingobacteriaceae</taxon>
        <taxon>Mucilaginibacter</taxon>
    </lineage>
</organism>
<dbReference type="RefSeq" id="WP_127705655.1">
    <property type="nucleotide sequence ID" value="NZ_SACK01000005.1"/>
</dbReference>